<feature type="region of interest" description="Disordered" evidence="1">
    <location>
        <begin position="1"/>
        <end position="75"/>
    </location>
</feature>
<evidence type="ECO:0000313" key="3">
    <source>
        <dbReference type="Proteomes" id="UP001642487"/>
    </source>
</evidence>
<evidence type="ECO:0000313" key="2">
    <source>
        <dbReference type="EMBL" id="CAK9319545.1"/>
    </source>
</evidence>
<gene>
    <name evidence="2" type="ORF">CITCOLO1_LOCUS11553</name>
</gene>
<organism evidence="2 3">
    <name type="scientific">Citrullus colocynthis</name>
    <name type="common">colocynth</name>
    <dbReference type="NCBI Taxonomy" id="252529"/>
    <lineage>
        <taxon>Eukaryota</taxon>
        <taxon>Viridiplantae</taxon>
        <taxon>Streptophyta</taxon>
        <taxon>Embryophyta</taxon>
        <taxon>Tracheophyta</taxon>
        <taxon>Spermatophyta</taxon>
        <taxon>Magnoliopsida</taxon>
        <taxon>eudicotyledons</taxon>
        <taxon>Gunneridae</taxon>
        <taxon>Pentapetalae</taxon>
        <taxon>rosids</taxon>
        <taxon>fabids</taxon>
        <taxon>Cucurbitales</taxon>
        <taxon>Cucurbitaceae</taxon>
        <taxon>Benincaseae</taxon>
        <taxon>Citrullus</taxon>
    </lineage>
</organism>
<dbReference type="EMBL" id="OZ021738">
    <property type="protein sequence ID" value="CAK9319545.1"/>
    <property type="molecule type" value="Genomic_DNA"/>
</dbReference>
<sequence length="75" mass="8553">IKRVSERGVTHRTNHQTKERTEQHTVGGLDIFPYVVSMGNDNTNPWDETSSTQQRSDRKRVSNSEVDAPTNNDLN</sequence>
<feature type="compositionally biased region" description="Polar residues" evidence="1">
    <location>
        <begin position="63"/>
        <end position="75"/>
    </location>
</feature>
<reference evidence="2 3" key="1">
    <citation type="submission" date="2024-03" db="EMBL/GenBank/DDBJ databases">
        <authorList>
            <person name="Gkanogiannis A."/>
            <person name="Becerra Lopez-Lavalle L."/>
        </authorList>
    </citation>
    <scope>NUCLEOTIDE SEQUENCE [LARGE SCALE GENOMIC DNA]</scope>
</reference>
<keyword evidence="3" id="KW-1185">Reference proteome</keyword>
<name>A0ABP0YGC4_9ROSI</name>
<feature type="non-terminal residue" evidence="2">
    <location>
        <position position="1"/>
    </location>
</feature>
<protein>
    <submittedName>
        <fullName evidence="2">Uncharacterized protein</fullName>
    </submittedName>
</protein>
<evidence type="ECO:0000256" key="1">
    <source>
        <dbReference type="SAM" id="MobiDB-lite"/>
    </source>
</evidence>
<dbReference type="Proteomes" id="UP001642487">
    <property type="component" value="Chromosome 4"/>
</dbReference>
<proteinExistence type="predicted"/>
<feature type="compositionally biased region" description="Polar residues" evidence="1">
    <location>
        <begin position="39"/>
        <end position="54"/>
    </location>
</feature>
<accession>A0ABP0YGC4</accession>